<gene>
    <name evidence="2" type="ORF">ARMOST_02575</name>
</gene>
<feature type="transmembrane region" description="Helical" evidence="1">
    <location>
        <begin position="37"/>
        <end position="56"/>
    </location>
</feature>
<dbReference type="AlphaFoldDB" id="A0A284QS27"/>
<evidence type="ECO:0000313" key="3">
    <source>
        <dbReference type="Proteomes" id="UP000219338"/>
    </source>
</evidence>
<name>A0A284QS27_ARMOS</name>
<reference evidence="3" key="1">
    <citation type="journal article" date="2017" name="Nat. Ecol. Evol.">
        <title>Genome expansion and lineage-specific genetic innovations in the forest pathogenic fungi Armillaria.</title>
        <authorList>
            <person name="Sipos G."/>
            <person name="Prasanna A.N."/>
            <person name="Walter M.C."/>
            <person name="O'Connor E."/>
            <person name="Balint B."/>
            <person name="Krizsan K."/>
            <person name="Kiss B."/>
            <person name="Hess J."/>
            <person name="Varga T."/>
            <person name="Slot J."/>
            <person name="Riley R."/>
            <person name="Boka B."/>
            <person name="Rigling D."/>
            <person name="Barry K."/>
            <person name="Lee J."/>
            <person name="Mihaltcheva S."/>
            <person name="LaButti K."/>
            <person name="Lipzen A."/>
            <person name="Waldron R."/>
            <person name="Moloney N.M."/>
            <person name="Sperisen C."/>
            <person name="Kredics L."/>
            <person name="Vagvoelgyi C."/>
            <person name="Patrignani A."/>
            <person name="Fitzpatrick D."/>
            <person name="Nagy I."/>
            <person name="Doyle S."/>
            <person name="Anderson J.B."/>
            <person name="Grigoriev I.V."/>
            <person name="Gueldener U."/>
            <person name="Muensterkoetter M."/>
            <person name="Nagy L.G."/>
        </authorList>
    </citation>
    <scope>NUCLEOTIDE SEQUENCE [LARGE SCALE GENOMIC DNA]</scope>
    <source>
        <strain evidence="3">C18/9</strain>
    </source>
</reference>
<dbReference type="Proteomes" id="UP000219338">
    <property type="component" value="Unassembled WGS sequence"/>
</dbReference>
<protein>
    <submittedName>
        <fullName evidence="2">Uncharacterized protein</fullName>
    </submittedName>
</protein>
<sequence>MRYLDLLEITVESSLQMHSSAMTLWNDRISFSQIRPGLALLALGLILLGYGEYAVLERQRKTQNSLDILQYSRVLNCYPLTITIFEFLGMDLNRSATVGYRSLIHYLHAIMMLQIRPACIDDVCGFRSLPFTTKTFRLTQPMSVMLAAAASSNLYNYI</sequence>
<proteinExistence type="predicted"/>
<evidence type="ECO:0000256" key="1">
    <source>
        <dbReference type="SAM" id="Phobius"/>
    </source>
</evidence>
<accession>A0A284QS27</accession>
<keyword evidence="1" id="KW-0472">Membrane</keyword>
<keyword evidence="3" id="KW-1185">Reference proteome</keyword>
<evidence type="ECO:0000313" key="2">
    <source>
        <dbReference type="EMBL" id="SJK99284.1"/>
    </source>
</evidence>
<dbReference type="EMBL" id="FUEG01000002">
    <property type="protein sequence ID" value="SJK99284.1"/>
    <property type="molecule type" value="Genomic_DNA"/>
</dbReference>
<keyword evidence="1" id="KW-1133">Transmembrane helix</keyword>
<organism evidence="2 3">
    <name type="scientific">Armillaria ostoyae</name>
    <name type="common">Armillaria root rot fungus</name>
    <dbReference type="NCBI Taxonomy" id="47428"/>
    <lineage>
        <taxon>Eukaryota</taxon>
        <taxon>Fungi</taxon>
        <taxon>Dikarya</taxon>
        <taxon>Basidiomycota</taxon>
        <taxon>Agaricomycotina</taxon>
        <taxon>Agaricomycetes</taxon>
        <taxon>Agaricomycetidae</taxon>
        <taxon>Agaricales</taxon>
        <taxon>Marasmiineae</taxon>
        <taxon>Physalacriaceae</taxon>
        <taxon>Armillaria</taxon>
    </lineage>
</organism>
<keyword evidence="1" id="KW-0812">Transmembrane</keyword>